<gene>
    <name evidence="1" type="ORF">Mpt1_c14150</name>
</gene>
<accession>A0A0A7LE54</accession>
<dbReference type="AlphaFoldDB" id="A0A0A7LE54"/>
<keyword evidence="2" id="KW-1185">Reference proteome</keyword>
<dbReference type="GeneID" id="43502786"/>
<proteinExistence type="predicted"/>
<name>A0A0A7LE54_9ARCH</name>
<dbReference type="Proteomes" id="UP000030787">
    <property type="component" value="Chromosome"/>
</dbReference>
<protein>
    <submittedName>
        <fullName evidence="1">Uncharacterized protein</fullName>
    </submittedName>
</protein>
<dbReference type="EMBL" id="CP010070">
    <property type="protein sequence ID" value="AIZ57273.1"/>
    <property type="molecule type" value="Genomic_DNA"/>
</dbReference>
<dbReference type="HOGENOM" id="CLU_3056935_0_0_2"/>
<dbReference type="STRING" id="1577791.Mpt1_c14150"/>
<reference evidence="1 2" key="1">
    <citation type="journal article" date="2014" name="Appl. Environ. Microbiol.">
        <title>Comparative Genome Analysis of 'Candidatus Methanoplasma termitum' Indicates a New Mode of Energy Metabolism in the Seventh Order of Methanogens.</title>
        <authorList>
            <person name="Lang K."/>
            <person name="Schuldes J."/>
            <person name="Klingl A."/>
            <person name="Poehlein A."/>
            <person name="Daniel R."/>
            <person name="Brune A."/>
        </authorList>
    </citation>
    <scope>NUCLEOTIDE SEQUENCE [LARGE SCALE GENOMIC DNA]</scope>
    <source>
        <strain evidence="2">Mpt1</strain>
    </source>
</reference>
<dbReference type="RefSeq" id="WP_158386803.1">
    <property type="nucleotide sequence ID" value="NZ_CP010070.1"/>
</dbReference>
<evidence type="ECO:0000313" key="2">
    <source>
        <dbReference type="Proteomes" id="UP000030787"/>
    </source>
</evidence>
<evidence type="ECO:0000313" key="1">
    <source>
        <dbReference type="EMBL" id="AIZ57273.1"/>
    </source>
</evidence>
<dbReference type="OrthoDB" id="358521at2157"/>
<organism evidence="1 2">
    <name type="scientific">Candidatus Methanoplasma termitum</name>
    <dbReference type="NCBI Taxonomy" id="1577791"/>
    <lineage>
        <taxon>Archaea</taxon>
        <taxon>Methanobacteriati</taxon>
        <taxon>Thermoplasmatota</taxon>
        <taxon>Thermoplasmata</taxon>
        <taxon>Methanomassiliicoccales</taxon>
        <taxon>Methanomassiliicoccaceae</taxon>
        <taxon>Candidatus Methanoplasma</taxon>
    </lineage>
</organism>
<sequence>MESDKIFIDIRTSELTLTQVLQEIQKIQAENPDYEIFLDGDAHAIAGRIKARR</sequence>
<dbReference type="KEGG" id="mear:Mpt1_c14150"/>